<dbReference type="EMBL" id="RZNY01000037">
    <property type="protein sequence ID" value="RUT40366.1"/>
    <property type="molecule type" value="Genomic_DNA"/>
</dbReference>
<dbReference type="Pfam" id="PF08878">
    <property type="entry name" value="HamA"/>
    <property type="match status" value="1"/>
</dbReference>
<feature type="domain" description="Anti-bacteriophage protein A/HamA C-terminal" evidence="1">
    <location>
        <begin position="15"/>
        <end position="293"/>
    </location>
</feature>
<comment type="caution">
    <text evidence="2">The sequence shown here is derived from an EMBL/GenBank/DDBJ whole genome shotgun (WGS) entry which is preliminary data.</text>
</comment>
<evidence type="ECO:0000259" key="1">
    <source>
        <dbReference type="Pfam" id="PF08878"/>
    </source>
</evidence>
<accession>A0A3S1BIL2</accession>
<evidence type="ECO:0000313" key="2">
    <source>
        <dbReference type="EMBL" id="RUT40366.1"/>
    </source>
</evidence>
<evidence type="ECO:0000313" key="3">
    <source>
        <dbReference type="Proteomes" id="UP000279446"/>
    </source>
</evidence>
<proteinExistence type="predicted"/>
<dbReference type="InterPro" id="IPR014976">
    <property type="entry name" value="AbpA_HamA_C"/>
</dbReference>
<keyword evidence="3" id="KW-1185">Reference proteome</keyword>
<dbReference type="Proteomes" id="UP000279446">
    <property type="component" value="Unassembled WGS sequence"/>
</dbReference>
<sequence length="302" mass="35221">MLDTSPFSKKMLDVLKHSKSYKINKQQNNLELFTCPINANQFDYSSMVESLIESVADFSISRKTKEKYQGSPMTLSQKAREKFRNYKENKGELGEFLLFCFLEGHLNAPKILSKLELKTSTNMYVNGSDGIHFLKLPSGDYQLIFGESKLYDDLTTGLRDAFQSINDFLKEENQKGEEKSGISYEKSLLSTSVFRETWTTEEELFIEQLIYPTNDRSFEVDDAFGIFVGFEINLDDKQRRLPNDKFRTMIDEHINELVAKKITNIENYIDQHELFGYNFYVYTMPFLDIDLSRMKILESLIK</sequence>
<dbReference type="OrthoDB" id="4964195at2"/>
<protein>
    <submittedName>
        <fullName evidence="2">DUF1837 domain-containing protein</fullName>
    </submittedName>
</protein>
<name>A0A3S1BIL2_9BACL</name>
<dbReference type="RefSeq" id="WP_127194804.1">
    <property type="nucleotide sequence ID" value="NZ_RZNY01000037.1"/>
</dbReference>
<dbReference type="AlphaFoldDB" id="A0A3S1BIL2"/>
<gene>
    <name evidence="2" type="ORF">EJP82_25110</name>
</gene>
<organism evidence="2 3">
    <name type="scientific">Paenibacillus anaericanus</name>
    <dbReference type="NCBI Taxonomy" id="170367"/>
    <lineage>
        <taxon>Bacteria</taxon>
        <taxon>Bacillati</taxon>
        <taxon>Bacillota</taxon>
        <taxon>Bacilli</taxon>
        <taxon>Bacillales</taxon>
        <taxon>Paenibacillaceae</taxon>
        <taxon>Paenibacillus</taxon>
    </lineage>
</organism>
<reference evidence="2 3" key="1">
    <citation type="submission" date="2018-12" db="EMBL/GenBank/DDBJ databases">
        <authorList>
            <person name="Sun L."/>
            <person name="Chen Z."/>
        </authorList>
    </citation>
    <scope>NUCLEOTIDE SEQUENCE [LARGE SCALE GENOMIC DNA]</scope>
    <source>
        <strain evidence="2 3">DSM 15890</strain>
    </source>
</reference>